<comment type="caution">
    <text evidence="2">The sequence shown here is derived from an EMBL/GenBank/DDBJ whole genome shotgun (WGS) entry which is preliminary data.</text>
</comment>
<dbReference type="Proteomes" id="UP000650466">
    <property type="component" value="Unassembled WGS sequence"/>
</dbReference>
<proteinExistence type="predicted"/>
<gene>
    <name evidence="2" type="ORF">ICC18_19395</name>
</gene>
<dbReference type="EMBL" id="JACVVD010000007">
    <property type="protein sequence ID" value="MBD0382285.1"/>
    <property type="molecule type" value="Genomic_DNA"/>
</dbReference>
<dbReference type="Pfam" id="PF06445">
    <property type="entry name" value="GyrI-like"/>
    <property type="match status" value="1"/>
</dbReference>
<reference evidence="2" key="1">
    <citation type="submission" date="2020-09" db="EMBL/GenBank/DDBJ databases">
        <title>Draft Genome Sequence of Paenibacillus sp. WST5.</title>
        <authorList>
            <person name="Bao Z."/>
        </authorList>
    </citation>
    <scope>NUCLEOTIDE SEQUENCE</scope>
    <source>
        <strain evidence="2">WST5</strain>
    </source>
</reference>
<protein>
    <submittedName>
        <fullName evidence="2">GyrI-like domain-containing protein</fullName>
    </submittedName>
</protein>
<organism evidence="2 3">
    <name type="scientific">Paenibacillus sedimenti</name>
    <dbReference type="NCBI Taxonomy" id="2770274"/>
    <lineage>
        <taxon>Bacteria</taxon>
        <taxon>Bacillati</taxon>
        <taxon>Bacillota</taxon>
        <taxon>Bacilli</taxon>
        <taxon>Bacillales</taxon>
        <taxon>Paenibacillaceae</taxon>
        <taxon>Paenibacillus</taxon>
    </lineage>
</organism>
<dbReference type="AlphaFoldDB" id="A0A926QK68"/>
<evidence type="ECO:0000313" key="2">
    <source>
        <dbReference type="EMBL" id="MBD0382285.1"/>
    </source>
</evidence>
<dbReference type="RefSeq" id="WP_188176083.1">
    <property type="nucleotide sequence ID" value="NZ_JACVVD010000007.1"/>
</dbReference>
<accession>A0A926QK68</accession>
<sequence>MIVIVKQLPAFKAAVLPAIAEFNVMGREVRKAWHQVDKAMPAHHPNRANAHSGIVFIPQWEARVEGKPVLYAGVEINTLEDVPNYLEVIEIPVRTYATIRVQGDREHMWSTYRQLDEWIANSAEYRLADDQGSLGFEVNDLQVNPFDIPWDTINEFNYEIHKAIVKK</sequence>
<name>A0A926QK68_9BACL</name>
<dbReference type="Gene3D" id="3.20.80.10">
    <property type="entry name" value="Regulatory factor, effector binding domain"/>
    <property type="match status" value="1"/>
</dbReference>
<keyword evidence="3" id="KW-1185">Reference proteome</keyword>
<dbReference type="InterPro" id="IPR011256">
    <property type="entry name" value="Reg_factor_effector_dom_sf"/>
</dbReference>
<evidence type="ECO:0000259" key="1">
    <source>
        <dbReference type="Pfam" id="PF06445"/>
    </source>
</evidence>
<feature type="domain" description="GyrI-like small molecule binding" evidence="1">
    <location>
        <begin position="3"/>
        <end position="124"/>
    </location>
</feature>
<evidence type="ECO:0000313" key="3">
    <source>
        <dbReference type="Proteomes" id="UP000650466"/>
    </source>
</evidence>
<dbReference type="InterPro" id="IPR029442">
    <property type="entry name" value="GyrI-like"/>
</dbReference>
<dbReference type="SUPFAM" id="SSF55136">
    <property type="entry name" value="Probable bacterial effector-binding domain"/>
    <property type="match status" value="1"/>
</dbReference>